<dbReference type="Gene3D" id="4.10.51.10">
    <property type="entry name" value="Cytochrome C Oxidase, chain K"/>
    <property type="match status" value="1"/>
</dbReference>
<dbReference type="UniPathway" id="UPA00705"/>
<dbReference type="Pfam" id="PF05392">
    <property type="entry name" value="COX7B"/>
    <property type="match status" value="1"/>
</dbReference>
<evidence type="ECO:0000256" key="7">
    <source>
        <dbReference type="ARBA" id="ARBA00022989"/>
    </source>
</evidence>
<evidence type="ECO:0000256" key="5">
    <source>
        <dbReference type="ARBA" id="ARBA00022792"/>
    </source>
</evidence>
<keyword evidence="6" id="KW-0809">Transit peptide</keyword>
<dbReference type="Ensembl" id="ENSHCOT00000001106.1">
    <property type="protein sequence ID" value="ENSHCOP00000007972.1"/>
    <property type="gene ID" value="ENSHCOG00000010098.1"/>
</dbReference>
<evidence type="ECO:0000256" key="6">
    <source>
        <dbReference type="ARBA" id="ARBA00022946"/>
    </source>
</evidence>
<proteinExistence type="inferred from homology"/>
<evidence type="ECO:0000256" key="10">
    <source>
        <dbReference type="SAM" id="Phobius"/>
    </source>
</evidence>
<comment type="similarity">
    <text evidence="3">Belongs to the cytochrome c oxidase VIIb family.</text>
</comment>
<keyword evidence="8" id="KW-0496">Mitochondrion</keyword>
<dbReference type="InterPro" id="IPR023272">
    <property type="entry name" value="Cyt_c_oxidase_suVIIB_dom_sf"/>
</dbReference>
<evidence type="ECO:0000313" key="12">
    <source>
        <dbReference type="Proteomes" id="UP000264820"/>
    </source>
</evidence>
<protein>
    <submittedName>
        <fullName evidence="11">Uncharacterized protein</fullName>
    </submittedName>
</protein>
<keyword evidence="9 10" id="KW-0472">Membrane</keyword>
<comment type="pathway">
    <text evidence="2">Energy metabolism; oxidative phosphorylation.</text>
</comment>
<dbReference type="AlphaFoldDB" id="A0A3Q2XUM9"/>
<evidence type="ECO:0000256" key="2">
    <source>
        <dbReference type="ARBA" id="ARBA00004673"/>
    </source>
</evidence>
<dbReference type="SUPFAM" id="SSF81423">
    <property type="entry name" value="Mitochondrial cytochrome c oxidase subunit VIIb"/>
    <property type="match status" value="1"/>
</dbReference>
<feature type="transmembrane region" description="Helical" evidence="10">
    <location>
        <begin position="37"/>
        <end position="61"/>
    </location>
</feature>
<evidence type="ECO:0000256" key="1">
    <source>
        <dbReference type="ARBA" id="ARBA00004434"/>
    </source>
</evidence>
<dbReference type="GO" id="GO:0005743">
    <property type="term" value="C:mitochondrial inner membrane"/>
    <property type="evidence" value="ECO:0007669"/>
    <property type="project" value="UniProtKB-SubCell"/>
</dbReference>
<dbReference type="GO" id="GO:0006123">
    <property type="term" value="P:mitochondrial electron transport, cytochrome c to oxygen"/>
    <property type="evidence" value="ECO:0007669"/>
    <property type="project" value="InterPro"/>
</dbReference>
<reference evidence="11" key="1">
    <citation type="submission" date="2025-08" db="UniProtKB">
        <authorList>
            <consortium name="Ensembl"/>
        </authorList>
    </citation>
    <scope>IDENTIFICATION</scope>
</reference>
<evidence type="ECO:0000313" key="11">
    <source>
        <dbReference type="Ensembl" id="ENSHCOP00000007972.1"/>
    </source>
</evidence>
<organism evidence="11 12">
    <name type="scientific">Hippocampus comes</name>
    <name type="common">Tiger tail seahorse</name>
    <dbReference type="NCBI Taxonomy" id="109280"/>
    <lineage>
        <taxon>Eukaryota</taxon>
        <taxon>Metazoa</taxon>
        <taxon>Chordata</taxon>
        <taxon>Craniata</taxon>
        <taxon>Vertebrata</taxon>
        <taxon>Euteleostomi</taxon>
        <taxon>Actinopterygii</taxon>
        <taxon>Neopterygii</taxon>
        <taxon>Teleostei</taxon>
        <taxon>Neoteleostei</taxon>
        <taxon>Acanthomorphata</taxon>
        <taxon>Syngnathiaria</taxon>
        <taxon>Syngnathiformes</taxon>
        <taxon>Syngnathoidei</taxon>
        <taxon>Syngnathidae</taxon>
        <taxon>Hippocampus</taxon>
    </lineage>
</organism>
<sequence>MHAINSTITCCGIHTARQMRHGSSAPQDFHSKYGTSVLVGGFVFCTAVWSYVSGLCLLLGISKVARVPQNDSAATLVLAGMATSPAVQRTNTSEILHQYF</sequence>
<evidence type="ECO:0000256" key="9">
    <source>
        <dbReference type="ARBA" id="ARBA00023136"/>
    </source>
</evidence>
<keyword evidence="12" id="KW-1185">Reference proteome</keyword>
<name>A0A3Q2XUM9_HIPCM</name>
<evidence type="ECO:0000256" key="8">
    <source>
        <dbReference type="ARBA" id="ARBA00023128"/>
    </source>
</evidence>
<keyword evidence="7 10" id="KW-1133">Transmembrane helix</keyword>
<comment type="subcellular location">
    <subcellularLocation>
        <location evidence="1">Mitochondrion inner membrane</location>
        <topology evidence="1">Single-pass membrane protein</topology>
    </subcellularLocation>
</comment>
<dbReference type="STRING" id="109280.ENSHCOP00000007972"/>
<dbReference type="InterPro" id="IPR008433">
    <property type="entry name" value="Cyt_c_oxidase_suVIIB"/>
</dbReference>
<evidence type="ECO:0000256" key="3">
    <source>
        <dbReference type="ARBA" id="ARBA00007351"/>
    </source>
</evidence>
<accession>A0A3Q2XUM9</accession>
<dbReference type="Proteomes" id="UP000264820">
    <property type="component" value="Unplaced"/>
</dbReference>
<keyword evidence="4 10" id="KW-0812">Transmembrane</keyword>
<reference evidence="11" key="2">
    <citation type="submission" date="2025-09" db="UniProtKB">
        <authorList>
            <consortium name="Ensembl"/>
        </authorList>
    </citation>
    <scope>IDENTIFICATION</scope>
</reference>
<evidence type="ECO:0000256" key="4">
    <source>
        <dbReference type="ARBA" id="ARBA00022692"/>
    </source>
</evidence>
<keyword evidence="5" id="KW-0999">Mitochondrion inner membrane</keyword>